<feature type="transmembrane region" description="Helical" evidence="4">
    <location>
        <begin position="366"/>
        <end position="387"/>
    </location>
</feature>
<keyword evidence="2 4" id="KW-1133">Transmembrane helix</keyword>
<dbReference type="InterPro" id="IPR050327">
    <property type="entry name" value="Proton-linked_MCT"/>
</dbReference>
<feature type="transmembrane region" description="Helical" evidence="4">
    <location>
        <begin position="77"/>
        <end position="94"/>
    </location>
</feature>
<keyword evidence="7" id="KW-1185">Reference proteome</keyword>
<feature type="transmembrane region" description="Helical" evidence="4">
    <location>
        <begin position="136"/>
        <end position="157"/>
    </location>
</feature>
<feature type="transmembrane region" description="Helical" evidence="4">
    <location>
        <begin position="245"/>
        <end position="265"/>
    </location>
</feature>
<dbReference type="PANTHER" id="PTHR11360">
    <property type="entry name" value="MONOCARBOXYLATE TRANSPORTER"/>
    <property type="match status" value="1"/>
</dbReference>
<feature type="transmembrane region" description="Helical" evidence="4">
    <location>
        <begin position="163"/>
        <end position="186"/>
    </location>
</feature>
<comment type="caution">
    <text evidence="6">The sequence shown here is derived from an EMBL/GenBank/DDBJ whole genome shotgun (WGS) entry which is preliminary data.</text>
</comment>
<evidence type="ECO:0000256" key="2">
    <source>
        <dbReference type="ARBA" id="ARBA00022989"/>
    </source>
</evidence>
<reference evidence="7" key="1">
    <citation type="journal article" date="2019" name="Int. J. Syst. Evol. Microbiol.">
        <title>The Global Catalogue of Microorganisms (GCM) 10K type strain sequencing project: providing services to taxonomists for standard genome sequencing and annotation.</title>
        <authorList>
            <consortium name="The Broad Institute Genomics Platform"/>
            <consortium name="The Broad Institute Genome Sequencing Center for Infectious Disease"/>
            <person name="Wu L."/>
            <person name="Ma J."/>
        </authorList>
    </citation>
    <scope>NUCLEOTIDE SEQUENCE [LARGE SCALE GENOMIC DNA]</scope>
    <source>
        <strain evidence="7">KCTC 62192</strain>
    </source>
</reference>
<dbReference type="InterPro" id="IPR011701">
    <property type="entry name" value="MFS"/>
</dbReference>
<feature type="transmembrane region" description="Helical" evidence="4">
    <location>
        <begin position="304"/>
        <end position="326"/>
    </location>
</feature>
<gene>
    <name evidence="6" type="ORF">ACFOES_08435</name>
</gene>
<dbReference type="Pfam" id="PF07690">
    <property type="entry name" value="MFS_1"/>
    <property type="match status" value="1"/>
</dbReference>
<feature type="transmembrane region" description="Helical" evidence="4">
    <location>
        <begin position="12"/>
        <end position="36"/>
    </location>
</feature>
<evidence type="ECO:0000256" key="3">
    <source>
        <dbReference type="ARBA" id="ARBA00023136"/>
    </source>
</evidence>
<organism evidence="6 7">
    <name type="scientific">Acidimangrovimonas pyrenivorans</name>
    <dbReference type="NCBI Taxonomy" id="2030798"/>
    <lineage>
        <taxon>Bacteria</taxon>
        <taxon>Pseudomonadati</taxon>
        <taxon>Pseudomonadota</taxon>
        <taxon>Alphaproteobacteria</taxon>
        <taxon>Rhodobacterales</taxon>
        <taxon>Paracoccaceae</taxon>
        <taxon>Acidimangrovimonas</taxon>
    </lineage>
</organism>
<keyword evidence="3 4" id="KW-0472">Membrane</keyword>
<keyword evidence="1 4" id="KW-0812">Transmembrane</keyword>
<dbReference type="Proteomes" id="UP001595443">
    <property type="component" value="Unassembled WGS sequence"/>
</dbReference>
<feature type="transmembrane region" description="Helical" evidence="4">
    <location>
        <begin position="338"/>
        <end position="360"/>
    </location>
</feature>
<feature type="transmembrane region" description="Helical" evidence="4">
    <location>
        <begin position="212"/>
        <end position="233"/>
    </location>
</feature>
<dbReference type="RefSeq" id="WP_377832792.1">
    <property type="nucleotide sequence ID" value="NZ_JBHRSK010000004.1"/>
</dbReference>
<feature type="transmembrane region" description="Helical" evidence="4">
    <location>
        <begin position="100"/>
        <end position="124"/>
    </location>
</feature>
<dbReference type="EMBL" id="JBHRSK010000004">
    <property type="protein sequence ID" value="MFC2968118.1"/>
    <property type="molecule type" value="Genomic_DNA"/>
</dbReference>
<name>A0ABV7AGN5_9RHOB</name>
<evidence type="ECO:0000313" key="7">
    <source>
        <dbReference type="Proteomes" id="UP001595443"/>
    </source>
</evidence>
<dbReference type="PANTHER" id="PTHR11360:SF308">
    <property type="entry name" value="BLL3089 PROTEIN"/>
    <property type="match status" value="1"/>
</dbReference>
<accession>A0ABV7AGN5</accession>
<feature type="transmembrane region" description="Helical" evidence="4">
    <location>
        <begin position="277"/>
        <end position="298"/>
    </location>
</feature>
<evidence type="ECO:0000256" key="4">
    <source>
        <dbReference type="SAM" id="Phobius"/>
    </source>
</evidence>
<evidence type="ECO:0000256" key="1">
    <source>
        <dbReference type="ARBA" id="ARBA00022692"/>
    </source>
</evidence>
<sequence>MKRIGERGRVISALGMVMILTWGSTFYLLAVLSGPIRAETGWSAGAVTAGISIALLVSGLAASRIGLLIQRQGGRRVLVAGVLLIAAGLVILGLSRSLPLYLAAWAVLGLGMAASLYDAAFSTLGRLYGRGARKAITALTLWGGFASTVCWPVSAFLVDSVGWRATCFAYAALHLVLTAPLCWFALPKAPPAQAAASPGQARPSPATNAFGLRFWCIAVAGAALSMLSAIWSIHLITILTAEGHAMAAAVALGTVIGPAQVGARIVEMLGRERHHPIWTMIASASLVLAGFSGLMLGLPAGPALVAFGAGNGLWSIARGALPLAIFDPQDYARIMGRLARPMLLASAVAPLLGALLIQAYGPHAMLTALVLGALVPLGAAILLLLDLNRGGNRYALR</sequence>
<feature type="transmembrane region" description="Helical" evidence="4">
    <location>
        <begin position="42"/>
        <end position="65"/>
    </location>
</feature>
<dbReference type="SUPFAM" id="SSF103473">
    <property type="entry name" value="MFS general substrate transporter"/>
    <property type="match status" value="1"/>
</dbReference>
<feature type="domain" description="Major facilitator superfamily (MFS) profile" evidence="5">
    <location>
        <begin position="1"/>
        <end position="390"/>
    </location>
</feature>
<evidence type="ECO:0000313" key="6">
    <source>
        <dbReference type="EMBL" id="MFC2968118.1"/>
    </source>
</evidence>
<dbReference type="InterPro" id="IPR036259">
    <property type="entry name" value="MFS_trans_sf"/>
</dbReference>
<dbReference type="Gene3D" id="1.20.1250.20">
    <property type="entry name" value="MFS general substrate transporter like domains"/>
    <property type="match status" value="1"/>
</dbReference>
<evidence type="ECO:0000259" key="5">
    <source>
        <dbReference type="PROSITE" id="PS50850"/>
    </source>
</evidence>
<proteinExistence type="predicted"/>
<protein>
    <submittedName>
        <fullName evidence="6">MFS transporter</fullName>
    </submittedName>
</protein>
<dbReference type="InterPro" id="IPR020846">
    <property type="entry name" value="MFS_dom"/>
</dbReference>
<dbReference type="PROSITE" id="PS50850">
    <property type="entry name" value="MFS"/>
    <property type="match status" value="1"/>
</dbReference>